<sequence>MLKRLLTMVCQVTDRGSNDLRYPRMSLSGGKFGAWVHSRPELRQEVDCAEKWALPCQQDPPPSSLEVKARKQGLLAKPKKPHPGDLNPNSTEGSLPDVCD</sequence>
<gene>
    <name evidence="2" type="ORF">JEQ12_007117</name>
</gene>
<feature type="region of interest" description="Disordered" evidence="1">
    <location>
        <begin position="54"/>
        <end position="100"/>
    </location>
</feature>
<evidence type="ECO:0000313" key="2">
    <source>
        <dbReference type="EMBL" id="KAG5198521.1"/>
    </source>
</evidence>
<reference evidence="2 3" key="1">
    <citation type="submission" date="2020-12" db="EMBL/GenBank/DDBJ databases">
        <title>De novo assembly of Tibetan sheep genome.</title>
        <authorList>
            <person name="Li X."/>
        </authorList>
    </citation>
    <scope>NUCLEOTIDE SEQUENCE [LARGE SCALE GENOMIC DNA]</scope>
    <source>
        <tissue evidence="2">Heart</tissue>
    </source>
</reference>
<comment type="caution">
    <text evidence="2">The sequence shown here is derived from an EMBL/GenBank/DDBJ whole genome shotgun (WGS) entry which is preliminary data.</text>
</comment>
<dbReference type="EMBL" id="JAEMGP010000017">
    <property type="protein sequence ID" value="KAG5198521.1"/>
    <property type="molecule type" value="Genomic_DNA"/>
</dbReference>
<protein>
    <submittedName>
        <fullName evidence="2">Uncharacterized protein</fullName>
    </submittedName>
</protein>
<proteinExistence type="predicted"/>
<evidence type="ECO:0000313" key="3">
    <source>
        <dbReference type="Proteomes" id="UP000664991"/>
    </source>
</evidence>
<organism evidence="2 3">
    <name type="scientific">Ovis aries</name>
    <name type="common">Sheep</name>
    <dbReference type="NCBI Taxonomy" id="9940"/>
    <lineage>
        <taxon>Eukaryota</taxon>
        <taxon>Metazoa</taxon>
        <taxon>Chordata</taxon>
        <taxon>Craniata</taxon>
        <taxon>Vertebrata</taxon>
        <taxon>Euteleostomi</taxon>
        <taxon>Mammalia</taxon>
        <taxon>Eutheria</taxon>
        <taxon>Laurasiatheria</taxon>
        <taxon>Artiodactyla</taxon>
        <taxon>Ruminantia</taxon>
        <taxon>Pecora</taxon>
        <taxon>Bovidae</taxon>
        <taxon>Caprinae</taxon>
        <taxon>Ovis</taxon>
    </lineage>
</organism>
<evidence type="ECO:0000256" key="1">
    <source>
        <dbReference type="SAM" id="MobiDB-lite"/>
    </source>
</evidence>
<name>A0A836CX07_SHEEP</name>
<dbReference type="Proteomes" id="UP000664991">
    <property type="component" value="Chromosome 17"/>
</dbReference>
<dbReference type="AlphaFoldDB" id="A0A836CX07"/>
<accession>A0A836CX07</accession>